<dbReference type="AlphaFoldDB" id="A0A7W8M7D4"/>
<evidence type="ECO:0000313" key="2">
    <source>
        <dbReference type="Proteomes" id="UP000532440"/>
    </source>
</evidence>
<dbReference type="EMBL" id="JACHGB010000001">
    <property type="protein sequence ID" value="MBB5270447.1"/>
    <property type="molecule type" value="Genomic_DNA"/>
</dbReference>
<dbReference type="Proteomes" id="UP000532440">
    <property type="component" value="Unassembled WGS sequence"/>
</dbReference>
<proteinExistence type="predicted"/>
<accession>A0A7W8M7D4</accession>
<sequence length="64" mass="7029">MLVALGVATLCLLAGLLISNFVGAEARIERSIERLYPLDDPRFMHELGVPLGPLSCREPMFGRC</sequence>
<comment type="caution">
    <text evidence="1">The sequence shown here is derived from an EMBL/GenBank/DDBJ whole genome shotgun (WGS) entry which is preliminary data.</text>
</comment>
<evidence type="ECO:0000313" key="1">
    <source>
        <dbReference type="EMBL" id="MBB5270447.1"/>
    </source>
</evidence>
<gene>
    <name evidence="1" type="ORF">HNQ70_000431</name>
</gene>
<protein>
    <submittedName>
        <fullName evidence="1">Uncharacterized protein</fullName>
    </submittedName>
</protein>
<keyword evidence="2" id="KW-1185">Reference proteome</keyword>
<name>A0A7W8M7D4_9BURK</name>
<reference evidence="1 2" key="1">
    <citation type="submission" date="2020-08" db="EMBL/GenBank/DDBJ databases">
        <title>Genomic Encyclopedia of Type Strains, Phase IV (KMG-IV): sequencing the most valuable type-strain genomes for metagenomic binning, comparative biology and taxonomic classification.</title>
        <authorList>
            <person name="Goeker M."/>
        </authorList>
    </citation>
    <scope>NUCLEOTIDE SEQUENCE [LARGE SCALE GENOMIC DNA]</scope>
    <source>
        <strain evidence="1 2">DSM 29781</strain>
    </source>
</reference>
<dbReference type="RefSeq" id="WP_425504324.1">
    <property type="nucleotide sequence ID" value="NZ_BAABEW010000004.1"/>
</dbReference>
<organism evidence="1 2">
    <name type="scientific">Quisquiliibacterium transsilvanicum</name>
    <dbReference type="NCBI Taxonomy" id="1549638"/>
    <lineage>
        <taxon>Bacteria</taxon>
        <taxon>Pseudomonadati</taxon>
        <taxon>Pseudomonadota</taxon>
        <taxon>Betaproteobacteria</taxon>
        <taxon>Burkholderiales</taxon>
        <taxon>Burkholderiaceae</taxon>
        <taxon>Quisquiliibacterium</taxon>
    </lineage>
</organism>